<feature type="chain" id="PRO_5036408290" evidence="1">
    <location>
        <begin position="17"/>
        <end position="113"/>
    </location>
</feature>
<name>A0A811KA53_9BILA</name>
<evidence type="ECO:0000313" key="3">
    <source>
        <dbReference type="Proteomes" id="UP000614601"/>
    </source>
</evidence>
<evidence type="ECO:0000256" key="1">
    <source>
        <dbReference type="SAM" id="SignalP"/>
    </source>
</evidence>
<comment type="caution">
    <text evidence="2">The sequence shown here is derived from an EMBL/GenBank/DDBJ whole genome shotgun (WGS) entry which is preliminary data.</text>
</comment>
<feature type="signal peptide" evidence="1">
    <location>
        <begin position="1"/>
        <end position="16"/>
    </location>
</feature>
<reference evidence="2" key="1">
    <citation type="submission" date="2020-09" db="EMBL/GenBank/DDBJ databases">
        <authorList>
            <person name="Kikuchi T."/>
        </authorList>
    </citation>
    <scope>NUCLEOTIDE SEQUENCE</scope>
    <source>
        <strain evidence="2">SH1</strain>
    </source>
</reference>
<dbReference type="EMBL" id="CAJFDH010000002">
    <property type="protein sequence ID" value="CAD5213085.1"/>
    <property type="molecule type" value="Genomic_DNA"/>
</dbReference>
<evidence type="ECO:0000313" key="2">
    <source>
        <dbReference type="EMBL" id="CAD5213085.1"/>
    </source>
</evidence>
<organism evidence="2 3">
    <name type="scientific">Bursaphelenchus okinawaensis</name>
    <dbReference type="NCBI Taxonomy" id="465554"/>
    <lineage>
        <taxon>Eukaryota</taxon>
        <taxon>Metazoa</taxon>
        <taxon>Ecdysozoa</taxon>
        <taxon>Nematoda</taxon>
        <taxon>Chromadorea</taxon>
        <taxon>Rhabditida</taxon>
        <taxon>Tylenchina</taxon>
        <taxon>Tylenchomorpha</taxon>
        <taxon>Aphelenchoidea</taxon>
        <taxon>Aphelenchoididae</taxon>
        <taxon>Bursaphelenchus</taxon>
    </lineage>
</organism>
<dbReference type="Proteomes" id="UP000614601">
    <property type="component" value="Unassembled WGS sequence"/>
</dbReference>
<protein>
    <submittedName>
        <fullName evidence="2">Uncharacterized protein</fullName>
    </submittedName>
</protein>
<accession>A0A811KA53</accession>
<dbReference type="EMBL" id="CAJFCW020000002">
    <property type="protein sequence ID" value="CAG9099020.1"/>
    <property type="molecule type" value="Genomic_DNA"/>
</dbReference>
<dbReference type="OrthoDB" id="5813613at2759"/>
<keyword evidence="3" id="KW-1185">Reference proteome</keyword>
<gene>
    <name evidence="2" type="ORF">BOKJ2_LOCUS4886</name>
</gene>
<dbReference type="Proteomes" id="UP000783686">
    <property type="component" value="Unassembled WGS sequence"/>
</dbReference>
<dbReference type="AlphaFoldDB" id="A0A811KA53"/>
<sequence>MLCCTLAVQLVYYVDAAAFLRSDKDSKASPVAETGSQQYISPEVANLLLEPQVVQELLELQSQYRPGQEPVEASAVEQEMTPQKRAQTFVRFGKRAQTFVRFGKRAQTFVRFG</sequence>
<proteinExistence type="predicted"/>
<keyword evidence="1" id="KW-0732">Signal</keyword>